<protein>
    <submittedName>
        <fullName evidence="1">Uncharacterized protein</fullName>
    </submittedName>
</protein>
<proteinExistence type="predicted"/>
<name>A0A6H0THT0_BACTU</name>
<reference evidence="2" key="1">
    <citation type="submission" date="2019-02" db="EMBL/GenBank/DDBJ databases">
        <title>Structural and Functional analysis of Lanthipeptide from Bacillus thuringiensis serovar andalousiensis B23193.</title>
        <authorList>
            <person name="Andreeva J.V."/>
            <person name="Grigoreva A."/>
        </authorList>
    </citation>
    <scope>NUCLEOTIDE SEQUENCE [LARGE SCALE GENOMIC DNA]</scope>
    <source>
        <strain evidence="2">B23193</strain>
    </source>
</reference>
<dbReference type="RefSeq" id="WP_172554796.1">
    <property type="nucleotide sequence ID" value="NZ_CP035727.2"/>
</dbReference>
<gene>
    <name evidence="1" type="ORF">EVG22_20945</name>
</gene>
<dbReference type="EMBL" id="CP035727">
    <property type="protein sequence ID" value="QIW20741.1"/>
    <property type="molecule type" value="Genomic_DNA"/>
</dbReference>
<accession>A0A6H0THT0</accession>
<evidence type="ECO:0000313" key="1">
    <source>
        <dbReference type="EMBL" id="QIW20741.1"/>
    </source>
</evidence>
<organism evidence="1 2">
    <name type="scientific">Bacillus thuringiensis serovar andalousiensis</name>
    <dbReference type="NCBI Taxonomy" id="257985"/>
    <lineage>
        <taxon>Bacteria</taxon>
        <taxon>Bacillati</taxon>
        <taxon>Bacillota</taxon>
        <taxon>Bacilli</taxon>
        <taxon>Bacillales</taxon>
        <taxon>Bacillaceae</taxon>
        <taxon>Bacillus</taxon>
        <taxon>Bacillus cereus group</taxon>
    </lineage>
</organism>
<evidence type="ECO:0000313" key="2">
    <source>
        <dbReference type="Proteomes" id="UP000501374"/>
    </source>
</evidence>
<dbReference type="Proteomes" id="UP000501374">
    <property type="component" value="Chromosome"/>
</dbReference>
<dbReference type="AlphaFoldDB" id="A0A6H0THT0"/>
<sequence length="109" mass="12283">MEENEIDTEVRNAVLDYMEQEDWNPEFYQVNEWENASVKKITADDSYKNSDKSYMGKEIFVVTIVDALAAPLVFVDTDTLEVIGIMPGNNSSALQLTSVLAEQSLVFPL</sequence>